<feature type="transmembrane region" description="Helical" evidence="1">
    <location>
        <begin position="227"/>
        <end position="247"/>
    </location>
</feature>
<feature type="transmembrane region" description="Helical" evidence="1">
    <location>
        <begin position="12"/>
        <end position="39"/>
    </location>
</feature>
<evidence type="ECO:0000313" key="3">
    <source>
        <dbReference type="Proteomes" id="UP000063965"/>
    </source>
</evidence>
<feature type="transmembrane region" description="Helical" evidence="1">
    <location>
        <begin position="126"/>
        <end position="145"/>
    </location>
</feature>
<feature type="transmembrane region" description="Helical" evidence="1">
    <location>
        <begin position="254"/>
        <end position="281"/>
    </location>
</feature>
<keyword evidence="3" id="KW-1185">Reference proteome</keyword>
<accession>A0ABM5UUV5</accession>
<organism evidence="2 3">
    <name type="scientific">Candidatus Coxiella mudrowiae</name>
    <dbReference type="NCBI Taxonomy" id="2054173"/>
    <lineage>
        <taxon>Bacteria</taxon>
        <taxon>Pseudomonadati</taxon>
        <taxon>Pseudomonadota</taxon>
        <taxon>Gammaproteobacteria</taxon>
        <taxon>Legionellales</taxon>
        <taxon>Coxiellaceae</taxon>
        <taxon>Coxiella</taxon>
    </lineage>
</organism>
<proteinExistence type="predicted"/>
<sequence length="296" mass="33095">MGKYLLADNIRAAMAALAFSLLAFLLPIGFVATLILGLVTLQKGYKAGLAVLAFVLLPAIALVVTRHFGFFYQFDLLLIQCGLVFIFALILRHTVSWQWVLEAAAVIGVLAVFVVHLIFPNIRQIWIGLIHNYLQANGWALTFHLSADCSAEFAQHLSAIATGGFAFFVLFGMIVLLILARWWQTVLFSPGRLQLEFTKIRISQAGAGLLLIASIGLIWQPNWLVDIYPMLLFPFMVGGLSILHRLVMNRREMALIIVIVYIALLLLTFFTVIALAIVGLIDSFYDFRKHYTLLKN</sequence>
<evidence type="ECO:0000313" key="2">
    <source>
        <dbReference type="EMBL" id="AKQ33726.1"/>
    </source>
</evidence>
<keyword evidence="1" id="KW-0472">Membrane</keyword>
<reference evidence="2 3" key="1">
    <citation type="journal article" date="2015" name="Genome Biol. Evol.">
        <title>Distinctive Genome Reduction Rates Revealed by Genomic Analyses of Two Coxiella-Like Endosymbionts in Ticks.</title>
        <authorList>
            <person name="Gottlieb Y."/>
            <person name="Lalzar I."/>
            <person name="Klasson L."/>
        </authorList>
    </citation>
    <scope>NUCLEOTIDE SEQUENCE [LARGE SCALE GENOMIC DNA]</scope>
    <source>
        <strain evidence="2 3">CRt</strain>
    </source>
</reference>
<protein>
    <submittedName>
        <fullName evidence="2">Membrane spanning protein</fullName>
    </submittedName>
</protein>
<name>A0ABM5UUV5_9COXI</name>
<feature type="transmembrane region" description="Helical" evidence="1">
    <location>
        <begin position="71"/>
        <end position="91"/>
    </location>
</feature>
<feature type="transmembrane region" description="Helical" evidence="1">
    <location>
        <begin position="200"/>
        <end position="221"/>
    </location>
</feature>
<feature type="transmembrane region" description="Helical" evidence="1">
    <location>
        <begin position="45"/>
        <end position="64"/>
    </location>
</feature>
<feature type="transmembrane region" description="Helical" evidence="1">
    <location>
        <begin position="157"/>
        <end position="179"/>
    </location>
</feature>
<keyword evidence="1" id="KW-1133">Transmembrane helix</keyword>
<feature type="transmembrane region" description="Helical" evidence="1">
    <location>
        <begin position="97"/>
        <end position="119"/>
    </location>
</feature>
<dbReference type="EMBL" id="CP011126">
    <property type="protein sequence ID" value="AKQ33726.1"/>
    <property type="molecule type" value="Genomic_DNA"/>
</dbReference>
<dbReference type="Proteomes" id="UP000063965">
    <property type="component" value="Chromosome"/>
</dbReference>
<keyword evidence="1" id="KW-0812">Transmembrane</keyword>
<evidence type="ECO:0000256" key="1">
    <source>
        <dbReference type="SAM" id="Phobius"/>
    </source>
</evidence>
<gene>
    <name evidence="2" type="ORF">CleRT_10470</name>
</gene>